<evidence type="ECO:0000256" key="1">
    <source>
        <dbReference type="SAM" id="MobiDB-lite"/>
    </source>
</evidence>
<dbReference type="InterPro" id="IPR003121">
    <property type="entry name" value="SWIB_MDM2_domain"/>
</dbReference>
<protein>
    <recommendedName>
        <fullName evidence="2">DM2 domain-containing protein</fullName>
    </recommendedName>
</protein>
<dbReference type="SMART" id="SM00151">
    <property type="entry name" value="SWIB"/>
    <property type="match status" value="1"/>
</dbReference>
<dbReference type="EMBL" id="JANAWD010000204">
    <property type="protein sequence ID" value="KAJ3484043.1"/>
    <property type="molecule type" value="Genomic_DNA"/>
</dbReference>
<dbReference type="AlphaFoldDB" id="A0AAD5V2R3"/>
<dbReference type="SUPFAM" id="SSF47592">
    <property type="entry name" value="SWIB/MDM2 domain"/>
    <property type="match status" value="1"/>
</dbReference>
<proteinExistence type="predicted"/>
<dbReference type="Pfam" id="PF02201">
    <property type="entry name" value="SWIB"/>
    <property type="match status" value="1"/>
</dbReference>
<dbReference type="CDD" id="cd10567">
    <property type="entry name" value="SWIB-MDM2_like"/>
    <property type="match status" value="1"/>
</dbReference>
<dbReference type="InterPro" id="IPR019835">
    <property type="entry name" value="SWIB_domain"/>
</dbReference>
<dbReference type="InterPro" id="IPR036885">
    <property type="entry name" value="SWIB_MDM2_dom_sf"/>
</dbReference>
<accession>A0AAD5V2R3</accession>
<feature type="domain" description="DM2" evidence="2">
    <location>
        <begin position="179"/>
        <end position="252"/>
    </location>
</feature>
<evidence type="ECO:0000313" key="4">
    <source>
        <dbReference type="Proteomes" id="UP001212997"/>
    </source>
</evidence>
<feature type="compositionally biased region" description="Acidic residues" evidence="1">
    <location>
        <begin position="74"/>
        <end position="83"/>
    </location>
</feature>
<organism evidence="3 4">
    <name type="scientific">Meripilus lineatus</name>
    <dbReference type="NCBI Taxonomy" id="2056292"/>
    <lineage>
        <taxon>Eukaryota</taxon>
        <taxon>Fungi</taxon>
        <taxon>Dikarya</taxon>
        <taxon>Basidiomycota</taxon>
        <taxon>Agaricomycotina</taxon>
        <taxon>Agaricomycetes</taxon>
        <taxon>Polyporales</taxon>
        <taxon>Meripilaceae</taxon>
        <taxon>Meripilus</taxon>
    </lineage>
</organism>
<comment type="caution">
    <text evidence="3">The sequence shown here is derived from an EMBL/GenBank/DDBJ whole genome shotgun (WGS) entry which is preliminary data.</text>
</comment>
<evidence type="ECO:0000313" key="3">
    <source>
        <dbReference type="EMBL" id="KAJ3484043.1"/>
    </source>
</evidence>
<dbReference type="PROSITE" id="PS51925">
    <property type="entry name" value="SWIB_MDM2"/>
    <property type="match status" value="1"/>
</dbReference>
<gene>
    <name evidence="3" type="ORF">NLI96_g5916</name>
</gene>
<feature type="region of interest" description="Disordered" evidence="1">
    <location>
        <begin position="68"/>
        <end position="182"/>
    </location>
</feature>
<evidence type="ECO:0000259" key="2">
    <source>
        <dbReference type="PROSITE" id="PS51925"/>
    </source>
</evidence>
<dbReference type="Proteomes" id="UP001212997">
    <property type="component" value="Unassembled WGS sequence"/>
</dbReference>
<dbReference type="Gene3D" id="1.10.245.10">
    <property type="entry name" value="SWIB/MDM2 domain"/>
    <property type="match status" value="1"/>
</dbReference>
<feature type="compositionally biased region" description="Polar residues" evidence="1">
    <location>
        <begin position="125"/>
        <end position="134"/>
    </location>
</feature>
<reference evidence="3" key="1">
    <citation type="submission" date="2022-07" db="EMBL/GenBank/DDBJ databases">
        <title>Genome Sequence of Physisporinus lineatus.</title>
        <authorList>
            <person name="Buettner E."/>
        </authorList>
    </citation>
    <scope>NUCLEOTIDE SEQUENCE</scope>
    <source>
        <strain evidence="3">VT162</strain>
    </source>
</reference>
<sequence>MSLDVSQLEDQIRGILQAPGVDLATISAKRVRKRLLELDPSLTVDIVKENKDEIDGLISTVFEQVSAESQGYGDGEEGGDSDSGEQSKRKRSGHDDDEVMEPSTPPKKKRKAKKQELSDAELARQLSTELNSRSRSSRAVAGPSKGKANGARKKKNAKSAATVDSDAEDGESKPKRKGGFTKEYELSAPLATLLKAERMSRPQVVKHIWDYIKANNLQNPEDRREIIFDDNLKAVFNVDRLGMFKMNKELGR</sequence>
<dbReference type="PANTHER" id="PTHR13844">
    <property type="entry name" value="SWI/SNF-RELATED MATRIX-ASSOCIATED ACTIN-DEPENDENT REGULATOR OF CHROMATIN SUBFAMILY D"/>
    <property type="match status" value="1"/>
</dbReference>
<name>A0AAD5V2R3_9APHY</name>
<keyword evidence="4" id="KW-1185">Reference proteome</keyword>